<dbReference type="Proteomes" id="UP001497623">
    <property type="component" value="Unassembled WGS sequence"/>
</dbReference>
<dbReference type="PANTHER" id="PTHR11735:SF6">
    <property type="entry name" value="TRNA N6-ADENOSINE THREONYLCARBAMOYLTRANSFERASE, MITOCHONDRIAL"/>
    <property type="match status" value="1"/>
</dbReference>
<gene>
    <name evidence="3" type="ORF">MNOR_LOCUS29313</name>
</gene>
<evidence type="ECO:0000313" key="4">
    <source>
        <dbReference type="Proteomes" id="UP001497623"/>
    </source>
</evidence>
<comment type="caution">
    <text evidence="3">The sequence shown here is derived from an EMBL/GenBank/DDBJ whole genome shotgun (WGS) entry which is preliminary data.</text>
</comment>
<feature type="non-terminal residue" evidence="3">
    <location>
        <position position="451"/>
    </location>
</feature>
<dbReference type="GO" id="GO:0005739">
    <property type="term" value="C:mitochondrion"/>
    <property type="evidence" value="ECO:0007669"/>
    <property type="project" value="TreeGrafter"/>
</dbReference>
<reference evidence="3 4" key="1">
    <citation type="submission" date="2024-05" db="EMBL/GenBank/DDBJ databases">
        <authorList>
            <person name="Wallberg A."/>
        </authorList>
    </citation>
    <scope>NUCLEOTIDE SEQUENCE [LARGE SCALE GENOMIC DNA]</scope>
</reference>
<evidence type="ECO:0000256" key="1">
    <source>
        <dbReference type="SAM" id="MobiDB-lite"/>
    </source>
</evidence>
<dbReference type="Gene3D" id="3.30.420.40">
    <property type="match status" value="1"/>
</dbReference>
<dbReference type="AlphaFoldDB" id="A0AAV2RWX5"/>
<keyword evidence="4" id="KW-1185">Reference proteome</keyword>
<dbReference type="InterPro" id="IPR043129">
    <property type="entry name" value="ATPase_NBD"/>
</dbReference>
<evidence type="ECO:0000259" key="2">
    <source>
        <dbReference type="Pfam" id="PF00814"/>
    </source>
</evidence>
<proteinExistence type="predicted"/>
<feature type="region of interest" description="Disordered" evidence="1">
    <location>
        <begin position="429"/>
        <end position="451"/>
    </location>
</feature>
<dbReference type="PANTHER" id="PTHR11735">
    <property type="entry name" value="TRNA N6-ADENOSINE THREONYLCARBAMOYLTRANSFERASE"/>
    <property type="match status" value="1"/>
</dbReference>
<dbReference type="Pfam" id="PF00814">
    <property type="entry name" value="TsaD"/>
    <property type="match status" value="1"/>
</dbReference>
<dbReference type="EMBL" id="CAXKWB010033734">
    <property type="protein sequence ID" value="CAL4143639.1"/>
    <property type="molecule type" value="Genomic_DNA"/>
</dbReference>
<sequence length="451" mass="51010">MNSIFIEFKWLHWNPRTDKHEVKHNIKQDLATNYQIVLFLSCIINFKYIWKTKVTGLGEVAMCRSRRGACRSSYTTGESAGAAMVNQPTSPCRESTRHIFAGAAPPTVISRSEDSTLLVFHVARVNQPTSPCRVSTRHICAAVTCVLALMPMTPIPGIRDGKRHRPQYQHAYGPTSHVSVRCRRWPLAVVFDPSHLGTACIDGHCLLAAIKMVMRWRQITLKGIHDSPNVGSCHILTGAMRLHLKSLLEYGNVPSPFCNSNLSEGPINPQKSRIEYPFPHVILNFRELIFSLMIMFECSHKFWEQVSMRKEIEGGMVLPNAADVCASFQYSVARHLLRQTQRAMLYIDVRELLPKENQVLVVSGGVACNQSIKNAMQTLCDAMEYRMVCPPPRLCTDNGIMIAWNGMERWKANAGILYNNEDIRAVDIEPKPPKGNYRREETAHRAQRADK</sequence>
<name>A0AAV2RWX5_MEGNR</name>
<organism evidence="3 4">
    <name type="scientific">Meganyctiphanes norvegica</name>
    <name type="common">Northern krill</name>
    <name type="synonym">Thysanopoda norvegica</name>
    <dbReference type="NCBI Taxonomy" id="48144"/>
    <lineage>
        <taxon>Eukaryota</taxon>
        <taxon>Metazoa</taxon>
        <taxon>Ecdysozoa</taxon>
        <taxon>Arthropoda</taxon>
        <taxon>Crustacea</taxon>
        <taxon>Multicrustacea</taxon>
        <taxon>Malacostraca</taxon>
        <taxon>Eumalacostraca</taxon>
        <taxon>Eucarida</taxon>
        <taxon>Euphausiacea</taxon>
        <taxon>Euphausiidae</taxon>
        <taxon>Meganyctiphanes</taxon>
    </lineage>
</organism>
<accession>A0AAV2RWX5</accession>
<evidence type="ECO:0000313" key="3">
    <source>
        <dbReference type="EMBL" id="CAL4143639.1"/>
    </source>
</evidence>
<feature type="domain" description="Gcp-like" evidence="2">
    <location>
        <begin position="306"/>
        <end position="404"/>
    </location>
</feature>
<dbReference type="InterPro" id="IPR000905">
    <property type="entry name" value="Gcp-like_dom"/>
</dbReference>
<dbReference type="SUPFAM" id="SSF53067">
    <property type="entry name" value="Actin-like ATPase domain"/>
    <property type="match status" value="1"/>
</dbReference>
<protein>
    <recommendedName>
        <fullName evidence="2">Gcp-like domain-containing protein</fullName>
    </recommendedName>
</protein>